<dbReference type="InterPro" id="IPR035919">
    <property type="entry name" value="EAL_sf"/>
</dbReference>
<dbReference type="EMBL" id="CP080467">
    <property type="protein sequence ID" value="UNO49451.1"/>
    <property type="molecule type" value="Genomic_DNA"/>
</dbReference>
<dbReference type="SMART" id="SM00052">
    <property type="entry name" value="EAL"/>
    <property type="match status" value="1"/>
</dbReference>
<dbReference type="InterPro" id="IPR000014">
    <property type="entry name" value="PAS"/>
</dbReference>
<dbReference type="OrthoDB" id="9762141at2"/>
<dbReference type="InterPro" id="IPR001610">
    <property type="entry name" value="PAC"/>
</dbReference>
<dbReference type="PANTHER" id="PTHR44757">
    <property type="entry name" value="DIGUANYLATE CYCLASE DGCP"/>
    <property type="match status" value="1"/>
</dbReference>
<dbReference type="KEGG" id="aaco:K1I37_02555"/>
<dbReference type="InterPro" id="IPR052155">
    <property type="entry name" value="Biofilm_reg_signaling"/>
</dbReference>
<dbReference type="FunFam" id="3.20.20.450:FF:000001">
    <property type="entry name" value="Cyclic di-GMP phosphodiesterase yahA"/>
    <property type="match status" value="1"/>
</dbReference>
<dbReference type="SUPFAM" id="SSF141868">
    <property type="entry name" value="EAL domain-like"/>
    <property type="match status" value="1"/>
</dbReference>
<dbReference type="Gene3D" id="3.20.20.450">
    <property type="entry name" value="EAL domain"/>
    <property type="match status" value="1"/>
</dbReference>
<organism evidence="1 2">
    <name type="scientific">Alicyclobacillus acidoterrestris (strain ATCC 49025 / DSM 3922 / CIP 106132 / NCIMB 13137 / GD3B)</name>
    <dbReference type="NCBI Taxonomy" id="1356854"/>
    <lineage>
        <taxon>Bacteria</taxon>
        <taxon>Bacillati</taxon>
        <taxon>Bacillota</taxon>
        <taxon>Bacilli</taxon>
        <taxon>Bacillales</taxon>
        <taxon>Alicyclobacillaceae</taxon>
        <taxon>Alicyclobacillus</taxon>
    </lineage>
</organism>
<dbReference type="Proteomes" id="UP000829401">
    <property type="component" value="Chromosome"/>
</dbReference>
<dbReference type="PROSITE" id="PS50112">
    <property type="entry name" value="PAS"/>
    <property type="match status" value="2"/>
</dbReference>
<dbReference type="STRING" id="1356854.N007_01790"/>
<dbReference type="NCBIfam" id="TIGR00229">
    <property type="entry name" value="sensory_box"/>
    <property type="match status" value="2"/>
</dbReference>
<dbReference type="GO" id="GO:0006355">
    <property type="term" value="P:regulation of DNA-templated transcription"/>
    <property type="evidence" value="ECO:0007669"/>
    <property type="project" value="InterPro"/>
</dbReference>
<evidence type="ECO:0000313" key="1">
    <source>
        <dbReference type="EMBL" id="UNO49451.1"/>
    </source>
</evidence>
<dbReference type="Pfam" id="PF07238">
    <property type="entry name" value="PilZ"/>
    <property type="match status" value="1"/>
</dbReference>
<name>T0BEZ8_ALIAG</name>
<proteinExistence type="predicted"/>
<dbReference type="InterPro" id="IPR013655">
    <property type="entry name" value="PAS_fold_3"/>
</dbReference>
<dbReference type="GO" id="GO:0035438">
    <property type="term" value="F:cyclic-di-GMP binding"/>
    <property type="evidence" value="ECO:0007669"/>
    <property type="project" value="InterPro"/>
</dbReference>
<gene>
    <name evidence="1" type="ORF">K1I37_02555</name>
</gene>
<dbReference type="Gene3D" id="3.30.70.270">
    <property type="match status" value="1"/>
</dbReference>
<dbReference type="SUPFAM" id="SSF55785">
    <property type="entry name" value="PYP-like sensor domain (PAS domain)"/>
    <property type="match status" value="3"/>
</dbReference>
<dbReference type="InterPro" id="IPR035965">
    <property type="entry name" value="PAS-like_dom_sf"/>
</dbReference>
<dbReference type="SMART" id="SM00091">
    <property type="entry name" value="PAS"/>
    <property type="match status" value="3"/>
</dbReference>
<dbReference type="InterPro" id="IPR009875">
    <property type="entry name" value="PilZ_domain"/>
</dbReference>
<dbReference type="InterPro" id="IPR013767">
    <property type="entry name" value="PAS_fold"/>
</dbReference>
<dbReference type="InterPro" id="IPR043128">
    <property type="entry name" value="Rev_trsase/Diguanyl_cyclase"/>
</dbReference>
<dbReference type="CDD" id="cd01949">
    <property type="entry name" value="GGDEF"/>
    <property type="match status" value="1"/>
</dbReference>
<dbReference type="SUPFAM" id="SSF55073">
    <property type="entry name" value="Nucleotide cyclase"/>
    <property type="match status" value="1"/>
</dbReference>
<dbReference type="RefSeq" id="WP_021298146.1">
    <property type="nucleotide sequence ID" value="NZ_AURB01000175.1"/>
</dbReference>
<dbReference type="Pfam" id="PF00990">
    <property type="entry name" value="GGDEF"/>
    <property type="match status" value="1"/>
</dbReference>
<dbReference type="PROSITE" id="PS50883">
    <property type="entry name" value="EAL"/>
    <property type="match status" value="1"/>
</dbReference>
<dbReference type="CDD" id="cd00130">
    <property type="entry name" value="PAS"/>
    <property type="match status" value="3"/>
</dbReference>
<dbReference type="AlphaFoldDB" id="T0BEZ8"/>
<dbReference type="InterPro" id="IPR001633">
    <property type="entry name" value="EAL_dom"/>
</dbReference>
<dbReference type="InterPro" id="IPR000160">
    <property type="entry name" value="GGDEF_dom"/>
</dbReference>
<dbReference type="Pfam" id="PF00989">
    <property type="entry name" value="PAS"/>
    <property type="match status" value="1"/>
</dbReference>
<accession>T0BEZ8</accession>
<reference evidence="2" key="1">
    <citation type="journal article" date="2022" name="G3 (Bethesda)">
        <title>Unveiling the complete genome sequence of Alicyclobacillus acidoterrestris DSM 3922T, a taint-producing strain.</title>
        <authorList>
            <person name="Leonardo I.C."/>
            <person name="Barreto Crespo M.T."/>
            <person name="Gaspar F.B."/>
        </authorList>
    </citation>
    <scope>NUCLEOTIDE SEQUENCE [LARGE SCALE GENOMIC DNA]</scope>
    <source>
        <strain evidence="2">DSM 3922</strain>
    </source>
</reference>
<dbReference type="NCBIfam" id="TIGR00254">
    <property type="entry name" value="GGDEF"/>
    <property type="match status" value="1"/>
</dbReference>
<dbReference type="Pfam" id="PF00563">
    <property type="entry name" value="EAL"/>
    <property type="match status" value="1"/>
</dbReference>
<dbReference type="eggNOG" id="COG5001">
    <property type="taxonomic scope" value="Bacteria"/>
</dbReference>
<dbReference type="InterPro" id="IPR029787">
    <property type="entry name" value="Nucleotide_cyclase"/>
</dbReference>
<dbReference type="Gene3D" id="2.10.70.100">
    <property type="match status" value="1"/>
</dbReference>
<dbReference type="Gene3D" id="3.30.450.20">
    <property type="entry name" value="PAS domain"/>
    <property type="match status" value="3"/>
</dbReference>
<dbReference type="Pfam" id="PF08447">
    <property type="entry name" value="PAS_3"/>
    <property type="match status" value="2"/>
</dbReference>
<sequence>MKTRTWFNRKAPGHAQGLEILSIGRWEYHVSTREVRCSPEVYQIFGLTSNTESLRPNMLVERIHPADREIIRAYWRQVFQDKLQSRSFTYRIRGPQNQSRYVQGTAECVYDENGTLTHVEGTLRDVTRMVMQHNLFVLKNQLHVLENYETDPLVILDKHLNVAKWNQASQALFGWSEKELLLHQPVHLRMENKEAMYNLYQTALQHGGTICFDNDYIRRDGTTFTATVCLFSLHNELGEIIGVAEHYQPLIHSNMTEQASVQSEPHLHALTRHSSDVFLTLTRDMRISYVSNAIENVLGHRAIDVAQTDFLALVHPNDRQLCEEAIQNLSNGKQNKIKIELQIQNKDGIWRICDATFHNLHKGKRTDGYIVNFHDITENKQTQELMNYIADHDWLTDLPNRRAFEEQLSAMIGLAAKRNHPFAVLTMNLNKFKYINDTLGHSIGDKLIQTISQDIRTRIPSECIVARIGADEFAILVPGAENQEHVYHLADQLLHLFEREIRIDQYAVYVSAGIGISFYPIDGTDTETLMKHADIALHHAKDVGHSAMQVYSTNLTAGAYKQFSLANDFRTALRNNDFVLHYQPRIDAVTGRIVAAEALIRWDHEDWGLVSPGEFIQIAEDNGLIVPLGDWVIETVCQQLQTWSNSIAKGIKVSVNVSAKQFLVANFVDSVRNALKKYNVPPQQLEFEITETTIMPNEPSVVKAIEQLRTMGIAIFFDDFGTGYSSLSWLHRYELDGIKLDRSFVSHVPDHWAPTQIVSSVIQLAHSLGLTVVAEGVETIQQLDFLKQAKCEQIQGFLFSKPVPAQQFEELLRTGVLTPNPVHQTSPAPIENRRKHFRVTPPHPMVAMVTIAAVNSRRLSLGYTDILLMDIGPGGLRFVSNLRFPANHGVVLHFKLTLFKRIIELEGSIVWSEEVADNLLQYGVEFSLDEAERKKLFPLFNDFAIQVQAGKFDGEWFTGPLDSFFQS</sequence>
<dbReference type="SMART" id="SM00267">
    <property type="entry name" value="GGDEF"/>
    <property type="match status" value="1"/>
</dbReference>
<protein>
    <submittedName>
        <fullName evidence="1">EAL domain-containing protein</fullName>
    </submittedName>
</protein>
<accession>A0A9E6ZM06</accession>
<dbReference type="CDD" id="cd01948">
    <property type="entry name" value="EAL"/>
    <property type="match status" value="1"/>
</dbReference>
<dbReference type="PROSITE" id="PS50887">
    <property type="entry name" value="GGDEF"/>
    <property type="match status" value="1"/>
</dbReference>
<dbReference type="SMART" id="SM00086">
    <property type="entry name" value="PAC"/>
    <property type="match status" value="3"/>
</dbReference>
<evidence type="ECO:0000313" key="2">
    <source>
        <dbReference type="Proteomes" id="UP000829401"/>
    </source>
</evidence>
<keyword evidence="2" id="KW-1185">Reference proteome</keyword>
<dbReference type="PANTHER" id="PTHR44757:SF2">
    <property type="entry name" value="BIOFILM ARCHITECTURE MAINTENANCE PROTEIN MBAA"/>
    <property type="match status" value="1"/>
</dbReference>